<evidence type="ECO:0000313" key="1">
    <source>
        <dbReference type="EMBL" id="MBK4716850.1"/>
    </source>
</evidence>
<reference evidence="1" key="1">
    <citation type="submission" date="2021-01" db="EMBL/GenBank/DDBJ databases">
        <title>Intestinitalea alba gen. nov., sp. nov., a novel genus of the family Enterobacteriaceae, isolated from the gut of the plastic-eating mealworm Tenebrio molitor L.</title>
        <authorList>
            <person name="Yang Y."/>
        </authorList>
    </citation>
    <scope>NUCLEOTIDE SEQUENCE</scope>
    <source>
        <strain evidence="1">BIT-L3</strain>
    </source>
</reference>
<keyword evidence="2" id="KW-1185">Reference proteome</keyword>
<name>A0A8K0XXQ6_9ENTR</name>
<comment type="caution">
    <text evidence="1">The sequence shown here is derived from an EMBL/GenBank/DDBJ whole genome shotgun (WGS) entry which is preliminary data.</text>
</comment>
<dbReference type="Proteomes" id="UP000659047">
    <property type="component" value="Unassembled WGS sequence"/>
</dbReference>
<dbReference type="EMBL" id="JAEPBH010000057">
    <property type="protein sequence ID" value="MBK4716850.1"/>
    <property type="molecule type" value="Genomic_DNA"/>
</dbReference>
<protein>
    <submittedName>
        <fullName evidence="1">DUF1481 domain-containing protein</fullName>
    </submittedName>
</protein>
<accession>A0A8K0XXQ6</accession>
<organism evidence="1 2">
    <name type="scientific">Tenebrionibacter intestinalis</name>
    <dbReference type="NCBI Taxonomy" id="2799638"/>
    <lineage>
        <taxon>Bacteria</taxon>
        <taxon>Pseudomonadati</taxon>
        <taxon>Pseudomonadota</taxon>
        <taxon>Gammaproteobacteria</taxon>
        <taxon>Enterobacterales</taxon>
        <taxon>Enterobacteriaceae</taxon>
        <taxon>Tenebrionibacter/Tenebrionicola group</taxon>
        <taxon>Tenebrionibacter</taxon>
    </lineage>
</organism>
<dbReference type="Pfam" id="PF07356">
    <property type="entry name" value="DUF1481"/>
    <property type="match status" value="1"/>
</dbReference>
<sequence>MAAYSFNRGAETPLLSVWQRASVLAGAALLAACSLRTPPLPFTASGYVADGGVVRIWRKDDASGGVHLFTAFSPWYSGETATGEYRWQGENLMLAQQTTYGKPPQHIKIRFDERGGLSFMQREVNGQKQQLSDDSIALWRYRAQQVRATSDALHAGRVELYQGRWQGEGSVVNCEGQRLRPALNDAALKRIRQRQANSSMAVSVAWLEAPEGAQLLLVANENYCSWQPDPKSF</sequence>
<dbReference type="InterPro" id="IPR010858">
    <property type="entry name" value="DUF1481"/>
</dbReference>
<evidence type="ECO:0000313" key="2">
    <source>
        <dbReference type="Proteomes" id="UP000659047"/>
    </source>
</evidence>
<dbReference type="AlphaFoldDB" id="A0A8K0XXQ6"/>
<dbReference type="RefSeq" id="WP_238715118.1">
    <property type="nucleotide sequence ID" value="NZ_JAEPBH010000057.1"/>
</dbReference>
<proteinExistence type="predicted"/>
<gene>
    <name evidence="1" type="ORF">JJB97_16225</name>
</gene>